<dbReference type="GO" id="GO:0044331">
    <property type="term" value="P:cell-cell adhesion mediated by cadherin"/>
    <property type="evidence" value="ECO:0007669"/>
    <property type="project" value="TreeGrafter"/>
</dbReference>
<dbReference type="FunFam" id="2.60.40.60:FF:000276">
    <property type="entry name" value="FAT atypical cadherin 2"/>
    <property type="match status" value="1"/>
</dbReference>
<evidence type="ECO:0000256" key="6">
    <source>
        <dbReference type="PROSITE-ProRule" id="PRU00043"/>
    </source>
</evidence>
<dbReference type="GO" id="GO:0008013">
    <property type="term" value="F:beta-catenin binding"/>
    <property type="evidence" value="ECO:0007669"/>
    <property type="project" value="TreeGrafter"/>
</dbReference>
<keyword evidence="3 6" id="KW-0106">Calcium</keyword>
<dbReference type="InterPro" id="IPR000742">
    <property type="entry name" value="EGF"/>
</dbReference>
<feature type="disulfide bond" evidence="7">
    <location>
        <begin position="709"/>
        <end position="719"/>
    </location>
</feature>
<dbReference type="FunFam" id="2.60.40.60:FF:000084">
    <property type="entry name" value="FAT atypical cadherin 3"/>
    <property type="match status" value="1"/>
</dbReference>
<evidence type="ECO:0000256" key="2">
    <source>
        <dbReference type="ARBA" id="ARBA00022737"/>
    </source>
</evidence>
<feature type="transmembrane region" description="Helical" evidence="9">
    <location>
        <begin position="771"/>
        <end position="794"/>
    </location>
</feature>
<dbReference type="GO" id="GO:0045296">
    <property type="term" value="F:cadherin binding"/>
    <property type="evidence" value="ECO:0007669"/>
    <property type="project" value="TreeGrafter"/>
</dbReference>
<feature type="domain" description="Cadherin" evidence="12">
    <location>
        <begin position="155"/>
        <end position="259"/>
    </location>
</feature>
<keyword evidence="2" id="KW-0677">Repeat</keyword>
<dbReference type="STRING" id="623744.A0A553RA39"/>
<reference evidence="13 14" key="1">
    <citation type="journal article" date="2019" name="Sci. Data">
        <title>Hybrid genome assembly and annotation of Danionella translucida.</title>
        <authorList>
            <person name="Kadobianskyi M."/>
            <person name="Schulze L."/>
            <person name="Schuelke M."/>
            <person name="Judkewitz B."/>
        </authorList>
    </citation>
    <scope>NUCLEOTIDE SEQUENCE [LARGE SCALE GENOMIC DNA]</scope>
    <source>
        <strain evidence="13 14">Bolton</strain>
    </source>
</reference>
<evidence type="ECO:0000313" key="14">
    <source>
        <dbReference type="Proteomes" id="UP000316079"/>
    </source>
</evidence>
<dbReference type="GO" id="GO:0034332">
    <property type="term" value="P:adherens junction organization"/>
    <property type="evidence" value="ECO:0007669"/>
    <property type="project" value="TreeGrafter"/>
</dbReference>
<feature type="domain" description="Cadherin" evidence="12">
    <location>
        <begin position="50"/>
        <end position="154"/>
    </location>
</feature>
<feature type="disulfide bond" evidence="7">
    <location>
        <begin position="730"/>
        <end position="739"/>
    </location>
</feature>
<protein>
    <submittedName>
        <fullName evidence="13">Uncharacterized protein</fullName>
    </submittedName>
</protein>
<dbReference type="InterPro" id="IPR015919">
    <property type="entry name" value="Cadherin-like_sf"/>
</dbReference>
<feature type="domain" description="Cadherin" evidence="12">
    <location>
        <begin position="278"/>
        <end position="334"/>
    </location>
</feature>
<dbReference type="GO" id="GO:0005509">
    <property type="term" value="F:calcium ion binding"/>
    <property type="evidence" value="ECO:0007669"/>
    <property type="project" value="UniProtKB-UniRule"/>
</dbReference>
<evidence type="ECO:0000256" key="9">
    <source>
        <dbReference type="SAM" id="Phobius"/>
    </source>
</evidence>
<dbReference type="PROSITE" id="PS00022">
    <property type="entry name" value="EGF_1"/>
    <property type="match status" value="1"/>
</dbReference>
<dbReference type="InterPro" id="IPR002126">
    <property type="entry name" value="Cadherin-like_dom"/>
</dbReference>
<dbReference type="InterPro" id="IPR039808">
    <property type="entry name" value="Cadherin"/>
</dbReference>
<dbReference type="InterPro" id="IPR013320">
    <property type="entry name" value="ConA-like_dom_sf"/>
</dbReference>
<feature type="domain" description="EGF-like" evidence="11">
    <location>
        <begin position="705"/>
        <end position="740"/>
    </location>
</feature>
<dbReference type="InterPro" id="IPR001791">
    <property type="entry name" value="Laminin_G"/>
</dbReference>
<gene>
    <name evidence="13" type="ORF">DNTS_009752</name>
</gene>
<evidence type="ECO:0000256" key="5">
    <source>
        <dbReference type="ARBA" id="ARBA00023157"/>
    </source>
</evidence>
<dbReference type="GO" id="GO:0016342">
    <property type="term" value="C:catenin complex"/>
    <property type="evidence" value="ECO:0007669"/>
    <property type="project" value="TreeGrafter"/>
</dbReference>
<feature type="region of interest" description="Disordered" evidence="8">
    <location>
        <begin position="845"/>
        <end position="898"/>
    </location>
</feature>
<dbReference type="SMART" id="SM00112">
    <property type="entry name" value="CA"/>
    <property type="match status" value="2"/>
</dbReference>
<name>A0A553RA39_9TELE</name>
<evidence type="ECO:0000256" key="8">
    <source>
        <dbReference type="SAM" id="MobiDB-lite"/>
    </source>
</evidence>
<comment type="subcellular location">
    <subcellularLocation>
        <location evidence="1">Membrane</location>
    </subcellularLocation>
</comment>
<keyword evidence="7" id="KW-0245">EGF-like domain</keyword>
<dbReference type="PANTHER" id="PTHR24027:SF106">
    <property type="entry name" value="CADHERIN-18"/>
    <property type="match status" value="1"/>
</dbReference>
<dbReference type="Gene3D" id="2.60.120.200">
    <property type="match status" value="1"/>
</dbReference>
<evidence type="ECO:0000256" key="1">
    <source>
        <dbReference type="ARBA" id="ARBA00004370"/>
    </source>
</evidence>
<dbReference type="SUPFAM" id="SSF49899">
    <property type="entry name" value="Concanavalin A-like lectins/glucanases"/>
    <property type="match status" value="1"/>
</dbReference>
<evidence type="ECO:0000256" key="4">
    <source>
        <dbReference type="ARBA" id="ARBA00023136"/>
    </source>
</evidence>
<dbReference type="InterPro" id="IPR020894">
    <property type="entry name" value="Cadherin_CS"/>
</dbReference>
<sequence length="1064" mass="116229">MLSVNAELDFELCRGYFLSVEGARGKPLLSDITTVIINITDVNDNPPLFNSSSYSARIAEDISEGDTILQVRAIDLDGPPNNFIIYSIVSGDPRHQFSIDPRSGSITVRSMLDREEITHYSLTVQAADEGNPPLSSAVQVTVTVSDVNDNPPMFSQINHSLVLQEGEAVGSGVLQLLVTDRDSPQNGPPFSFHIVSGNEDKSFHIDQGGLLLVSAPLRRRGKQQHLLRIQVTDSGLPPLSSICVVKINISEQSRYPPTATPLEVFITSTGGSFAKRVIGRLHAADQDPHDILFYKLLSDGQDQGLFSVDNLDGKIVVEKDLNPGLYHLNVSVSDGKFSIWTGVKVHVWAAAQHNLDQGFTLTLAGLSAEEFVSDHWRGLQRSLGLELNIPRQELHIASLQQQPNSVNTEVLLVRRAQDGSVQPIPVQRLTGVLSNVEDVLGLTVARLKHDGCAGAGCPPRGCRSTVLMRHGRMSNYATSRANFITPHHSWESVCSCNESAIRFDGKGYLKYLYHMEESSENFQLSLRFKTSAAEGLVMSSNASDWASLELVEKELWFRYRCGSSPLASLQVASYQVADGRWHHVSLEVNGTVLRLTIDGSHSNSSLLPQPCRLTQPDGALVFAGSNPSTDEPQVGLTGCLESVRFNGASVRAEEAVTGAGAQAGTHFGIYECCLEVKTCASNPCENGGRCPLAYSGSRCQYSNPADDPCSSQPCANGLCLPNNQGYICNCSTQFAGSRCQVACTPNPCLDGFACSVVENSILCERTLSIPYVEIAVVCAGIVALILLVLAFVFLRRRYMRKKKHKSGCVQDSNGYFPTLHKSLMKESEISSPMEISTLIGSVGDLESSPFRSLKPREQRELGPQVGPRSQRSQGPVICSVAPNLPPPPSTSSDNDSIRKNNWEHDYEVYPADPDYYGRPSVQEFPQFDIVENTYASTTTESRRNSRFGGFPFPLDRADRRAPLPPCYSNQNLDDFLGPDGLPLPSSQCPNEYTAISYYPSKHTRSMDNVSSSYKRLSVRLSVAQPSYAESSVSTRPGSASRTSRCYAGSDMVESDYGSCEEVMF</sequence>
<keyword evidence="4 9" id="KW-0472">Membrane</keyword>
<dbReference type="SMART" id="SM00282">
    <property type="entry name" value="LamG"/>
    <property type="match status" value="1"/>
</dbReference>
<dbReference type="SUPFAM" id="SSF49313">
    <property type="entry name" value="Cadherin-like"/>
    <property type="match status" value="3"/>
</dbReference>
<feature type="domain" description="Cadherin" evidence="12">
    <location>
        <begin position="1"/>
        <end position="49"/>
    </location>
</feature>
<evidence type="ECO:0000259" key="10">
    <source>
        <dbReference type="PROSITE" id="PS50025"/>
    </source>
</evidence>
<dbReference type="PROSITE" id="PS50026">
    <property type="entry name" value="EGF_3"/>
    <property type="match status" value="1"/>
</dbReference>
<dbReference type="PROSITE" id="PS00232">
    <property type="entry name" value="CADHERIN_1"/>
    <property type="match status" value="1"/>
</dbReference>
<dbReference type="EMBL" id="SRMA01025113">
    <property type="protein sequence ID" value="TRY99052.1"/>
    <property type="molecule type" value="Genomic_DNA"/>
</dbReference>
<dbReference type="Gene3D" id="2.60.40.60">
    <property type="entry name" value="Cadherins"/>
    <property type="match status" value="4"/>
</dbReference>
<dbReference type="GO" id="GO:0000902">
    <property type="term" value="P:cell morphogenesis"/>
    <property type="evidence" value="ECO:0007669"/>
    <property type="project" value="TreeGrafter"/>
</dbReference>
<evidence type="ECO:0000259" key="12">
    <source>
        <dbReference type="PROSITE" id="PS50268"/>
    </source>
</evidence>
<dbReference type="PRINTS" id="PR00205">
    <property type="entry name" value="CADHERIN"/>
</dbReference>
<evidence type="ECO:0000256" key="3">
    <source>
        <dbReference type="ARBA" id="ARBA00022837"/>
    </source>
</evidence>
<dbReference type="CDD" id="cd11304">
    <property type="entry name" value="Cadherin_repeat"/>
    <property type="match status" value="3"/>
</dbReference>
<dbReference type="GO" id="GO:0007156">
    <property type="term" value="P:homophilic cell adhesion via plasma membrane adhesion molecules"/>
    <property type="evidence" value="ECO:0007669"/>
    <property type="project" value="InterPro"/>
</dbReference>
<dbReference type="Proteomes" id="UP000316079">
    <property type="component" value="Unassembled WGS sequence"/>
</dbReference>
<accession>A0A553RA39</accession>
<dbReference type="GO" id="GO:0005912">
    <property type="term" value="C:adherens junction"/>
    <property type="evidence" value="ECO:0007669"/>
    <property type="project" value="TreeGrafter"/>
</dbReference>
<evidence type="ECO:0000259" key="11">
    <source>
        <dbReference type="PROSITE" id="PS50026"/>
    </source>
</evidence>
<dbReference type="SMART" id="SM00181">
    <property type="entry name" value="EGF"/>
    <property type="match status" value="2"/>
</dbReference>
<dbReference type="CDD" id="cd00110">
    <property type="entry name" value="LamG"/>
    <property type="match status" value="1"/>
</dbReference>
<evidence type="ECO:0000313" key="13">
    <source>
        <dbReference type="EMBL" id="TRY99052.1"/>
    </source>
</evidence>
<organism evidence="13 14">
    <name type="scientific">Danionella cerebrum</name>
    <dbReference type="NCBI Taxonomy" id="2873325"/>
    <lineage>
        <taxon>Eukaryota</taxon>
        <taxon>Metazoa</taxon>
        <taxon>Chordata</taxon>
        <taxon>Craniata</taxon>
        <taxon>Vertebrata</taxon>
        <taxon>Euteleostomi</taxon>
        <taxon>Actinopterygii</taxon>
        <taxon>Neopterygii</taxon>
        <taxon>Teleostei</taxon>
        <taxon>Ostariophysi</taxon>
        <taxon>Cypriniformes</taxon>
        <taxon>Danionidae</taxon>
        <taxon>Danioninae</taxon>
        <taxon>Danionella</taxon>
    </lineage>
</organism>
<evidence type="ECO:0000256" key="7">
    <source>
        <dbReference type="PROSITE-ProRule" id="PRU00076"/>
    </source>
</evidence>
<keyword evidence="9" id="KW-0812">Transmembrane</keyword>
<dbReference type="PANTHER" id="PTHR24027">
    <property type="entry name" value="CADHERIN-23"/>
    <property type="match status" value="1"/>
</dbReference>
<dbReference type="GO" id="GO:0016477">
    <property type="term" value="P:cell migration"/>
    <property type="evidence" value="ECO:0007669"/>
    <property type="project" value="TreeGrafter"/>
</dbReference>
<dbReference type="GO" id="GO:0007043">
    <property type="term" value="P:cell-cell junction assembly"/>
    <property type="evidence" value="ECO:0007669"/>
    <property type="project" value="TreeGrafter"/>
</dbReference>
<feature type="domain" description="Laminin G" evidence="10">
    <location>
        <begin position="498"/>
        <end position="672"/>
    </location>
</feature>
<dbReference type="AlphaFoldDB" id="A0A553RA39"/>
<dbReference type="Pfam" id="PF02210">
    <property type="entry name" value="Laminin_G_2"/>
    <property type="match status" value="1"/>
</dbReference>
<dbReference type="OrthoDB" id="8849694at2759"/>
<keyword evidence="14" id="KW-1185">Reference proteome</keyword>
<comment type="caution">
    <text evidence="7">Lacks conserved residue(s) required for the propagation of feature annotation.</text>
</comment>
<dbReference type="GO" id="GO:0016339">
    <property type="term" value="P:calcium-dependent cell-cell adhesion via plasma membrane cell adhesion molecules"/>
    <property type="evidence" value="ECO:0007669"/>
    <property type="project" value="TreeGrafter"/>
</dbReference>
<dbReference type="PROSITE" id="PS50268">
    <property type="entry name" value="CADHERIN_2"/>
    <property type="match status" value="4"/>
</dbReference>
<comment type="caution">
    <text evidence="13">The sequence shown here is derived from an EMBL/GenBank/DDBJ whole genome shotgun (WGS) entry which is preliminary data.</text>
</comment>
<keyword evidence="9" id="KW-1133">Transmembrane helix</keyword>
<proteinExistence type="predicted"/>
<dbReference type="Gene3D" id="2.10.25.10">
    <property type="entry name" value="Laminin"/>
    <property type="match status" value="1"/>
</dbReference>
<dbReference type="SUPFAM" id="SSF57196">
    <property type="entry name" value="EGF/Laminin"/>
    <property type="match status" value="1"/>
</dbReference>
<dbReference type="Pfam" id="PF00028">
    <property type="entry name" value="Cadherin"/>
    <property type="match status" value="2"/>
</dbReference>
<keyword evidence="5 7" id="KW-1015">Disulfide bond</keyword>
<dbReference type="PROSITE" id="PS50025">
    <property type="entry name" value="LAM_G_DOMAIN"/>
    <property type="match status" value="1"/>
</dbReference>